<evidence type="ECO:0000313" key="3">
    <source>
        <dbReference type="Proteomes" id="UP000503251"/>
    </source>
</evidence>
<keyword evidence="3" id="KW-1185">Reference proteome</keyword>
<protein>
    <submittedName>
        <fullName evidence="2">Uncharacterized protein</fullName>
    </submittedName>
</protein>
<evidence type="ECO:0000313" key="2">
    <source>
        <dbReference type="EMBL" id="QJT08124.1"/>
    </source>
</evidence>
<feature type="signal peptide" evidence="1">
    <location>
        <begin position="1"/>
        <end position="20"/>
    </location>
</feature>
<accession>A0ABX6ND68</accession>
<organism evidence="2 3">
    <name type="scientific">Oceanidesulfovibrio marinus</name>
    <dbReference type="NCBI Taxonomy" id="370038"/>
    <lineage>
        <taxon>Bacteria</taxon>
        <taxon>Pseudomonadati</taxon>
        <taxon>Thermodesulfobacteriota</taxon>
        <taxon>Desulfovibrionia</taxon>
        <taxon>Desulfovibrionales</taxon>
        <taxon>Desulfovibrionaceae</taxon>
        <taxon>Oceanidesulfovibrio</taxon>
    </lineage>
</organism>
<evidence type="ECO:0000256" key="1">
    <source>
        <dbReference type="SAM" id="SignalP"/>
    </source>
</evidence>
<gene>
    <name evidence="2" type="ORF">E8L03_03945</name>
</gene>
<keyword evidence="1" id="KW-0732">Signal</keyword>
<name>A0ABX6ND68_9BACT</name>
<reference evidence="2 3" key="1">
    <citation type="submission" date="2019-04" db="EMBL/GenBank/DDBJ databases">
        <title>Isolation and culture of sulfate reducing bacteria from the cold seep of the South China Sea.</title>
        <authorList>
            <person name="Sun C."/>
            <person name="Liu R."/>
        </authorList>
    </citation>
    <scope>NUCLEOTIDE SEQUENCE [LARGE SCALE GENOMIC DNA]</scope>
    <source>
        <strain evidence="2 3">CS1</strain>
    </source>
</reference>
<sequence length="135" mass="14264">MKTVLLVVMILFLCVPSVHASKEGALALSSFFLESKGIGSSGPVLVSGEQDDTGILSMRVEAFGQTYLVPAELLAGLSGTTANGIRLVYCGGMGNISASVYVIFSFGFTSREIQTTALIFGEDGSIEIKHEEHTQ</sequence>
<proteinExistence type="predicted"/>
<dbReference type="RefSeq" id="WP_171266635.1">
    <property type="nucleotide sequence ID" value="NZ_CP039543.1"/>
</dbReference>
<dbReference type="Proteomes" id="UP000503251">
    <property type="component" value="Chromosome"/>
</dbReference>
<feature type="chain" id="PRO_5045619377" evidence="1">
    <location>
        <begin position="21"/>
        <end position="135"/>
    </location>
</feature>
<dbReference type="EMBL" id="CP039543">
    <property type="protein sequence ID" value="QJT08124.1"/>
    <property type="molecule type" value="Genomic_DNA"/>
</dbReference>